<dbReference type="Proteomes" id="UP000664702">
    <property type="component" value="Chromosome"/>
</dbReference>
<evidence type="ECO:0000313" key="4">
    <source>
        <dbReference type="Proteomes" id="UP000664702"/>
    </source>
</evidence>
<evidence type="ECO:0000313" key="2">
    <source>
        <dbReference type="EMBL" id="MBO1863594.1"/>
    </source>
</evidence>
<feature type="transmembrane region" description="Helical" evidence="1">
    <location>
        <begin position="32"/>
        <end position="53"/>
    </location>
</feature>
<dbReference type="EMBL" id="CP086136">
    <property type="protein sequence ID" value="UEM16376.1"/>
    <property type="molecule type" value="Genomic_DNA"/>
</dbReference>
<accession>A0A939M5W0</accession>
<keyword evidence="1" id="KW-0472">Membrane</keyword>
<proteinExistence type="predicted"/>
<dbReference type="KEGG" id="bban:J4G43_020475"/>
<dbReference type="EMBL" id="JAGEMI010000001">
    <property type="protein sequence ID" value="MBO1863594.1"/>
    <property type="molecule type" value="Genomic_DNA"/>
</dbReference>
<dbReference type="RefSeq" id="WP_155258006.1">
    <property type="nucleotide sequence ID" value="NZ_CP086136.1"/>
</dbReference>
<protein>
    <submittedName>
        <fullName evidence="2">Uncharacterized protein</fullName>
    </submittedName>
</protein>
<keyword evidence="1" id="KW-0812">Transmembrane</keyword>
<gene>
    <name evidence="3" type="ORF">J4G43_020475</name>
    <name evidence="2" type="ORF">J4G43_22540</name>
</gene>
<reference evidence="2" key="1">
    <citation type="submission" date="2021-03" db="EMBL/GenBank/DDBJ databases">
        <title>Whole Genome Sequence of Bradyrhizobium sp. Strain 144S4.</title>
        <authorList>
            <person name="Bromfield E.S.P."/>
            <person name="Cloutier S."/>
        </authorList>
    </citation>
    <scope>NUCLEOTIDE SEQUENCE [LARGE SCALE GENOMIC DNA]</scope>
    <source>
        <strain evidence="2">144S4</strain>
    </source>
</reference>
<evidence type="ECO:0000313" key="3">
    <source>
        <dbReference type="EMBL" id="UEM16376.1"/>
    </source>
</evidence>
<evidence type="ECO:0000256" key="1">
    <source>
        <dbReference type="SAM" id="Phobius"/>
    </source>
</evidence>
<keyword evidence="1" id="KW-1133">Transmembrane helix</keyword>
<reference evidence="3 4" key="2">
    <citation type="journal article" date="2022" name="Int. J. Syst. Evol. Microbiol.">
        <title>Strains of Bradyrhizobium barranii sp. nov. associated with legumes native to Canada are symbionts of soybeans and belong to different subspecies (subsp. barranii subsp. nov. and subsp. apii subsp. nov.) and symbiovars (sv. glycinearum and sv. septentrionale).</title>
        <authorList>
            <person name="Bromfield E.S.P."/>
            <person name="Cloutier S."/>
            <person name="Wasai-Hara S."/>
            <person name="Minamisawa K."/>
        </authorList>
    </citation>
    <scope>NUCLEOTIDE SEQUENCE [LARGE SCALE GENOMIC DNA]</scope>
    <source>
        <strain evidence="3 4">144S4</strain>
    </source>
</reference>
<name>A0A939M5W0_9BRAD</name>
<sequence>MQRIMEPTMVDPFKAFPEPHAVKLRRICVAQVVVSVSALTSTAVLLSCLTIVVNKL</sequence>
<organism evidence="2">
    <name type="scientific">Bradyrhizobium barranii subsp. barranii</name>
    <dbReference type="NCBI Taxonomy" id="2823807"/>
    <lineage>
        <taxon>Bacteria</taxon>
        <taxon>Pseudomonadati</taxon>
        <taxon>Pseudomonadota</taxon>
        <taxon>Alphaproteobacteria</taxon>
        <taxon>Hyphomicrobiales</taxon>
        <taxon>Nitrobacteraceae</taxon>
        <taxon>Bradyrhizobium</taxon>
        <taxon>Bradyrhizobium barranii</taxon>
    </lineage>
</organism>
<dbReference type="AlphaFoldDB" id="A0A939M5W0"/>